<accession>A0A2U1K211</accession>
<dbReference type="InterPro" id="IPR008927">
    <property type="entry name" value="6-PGluconate_DH-like_C_sf"/>
</dbReference>
<evidence type="ECO:0000256" key="1">
    <source>
        <dbReference type="ARBA" id="ARBA00005086"/>
    </source>
</evidence>
<keyword evidence="4" id="KW-0175">Coiled coil</keyword>
<organism evidence="7 8">
    <name type="scientific">Pueribacillus theae</name>
    <dbReference type="NCBI Taxonomy" id="2171751"/>
    <lineage>
        <taxon>Bacteria</taxon>
        <taxon>Bacillati</taxon>
        <taxon>Bacillota</taxon>
        <taxon>Bacilli</taxon>
        <taxon>Bacillales</taxon>
        <taxon>Bacillaceae</taxon>
        <taxon>Pueribacillus</taxon>
    </lineage>
</organism>
<proteinExistence type="inferred from homology"/>
<dbReference type="PROSITE" id="PS00067">
    <property type="entry name" value="3HCDH"/>
    <property type="match status" value="1"/>
</dbReference>
<dbReference type="InterPro" id="IPR036291">
    <property type="entry name" value="NAD(P)-bd_dom_sf"/>
</dbReference>
<dbReference type="Gene3D" id="3.40.50.720">
    <property type="entry name" value="NAD(P)-binding Rossmann-like Domain"/>
    <property type="match status" value="1"/>
</dbReference>
<dbReference type="GO" id="GO:0070403">
    <property type="term" value="F:NAD+ binding"/>
    <property type="evidence" value="ECO:0007669"/>
    <property type="project" value="InterPro"/>
</dbReference>
<dbReference type="Pfam" id="PF02737">
    <property type="entry name" value="3HCDH_N"/>
    <property type="match status" value="1"/>
</dbReference>
<dbReference type="FunFam" id="3.40.50.720:FF:000009">
    <property type="entry name" value="Fatty oxidation complex, alpha subunit"/>
    <property type="match status" value="1"/>
</dbReference>
<evidence type="ECO:0000313" key="7">
    <source>
        <dbReference type="EMBL" id="PWA11199.1"/>
    </source>
</evidence>
<evidence type="ECO:0000259" key="6">
    <source>
        <dbReference type="Pfam" id="PF02737"/>
    </source>
</evidence>
<evidence type="ECO:0000256" key="4">
    <source>
        <dbReference type="SAM" id="Coils"/>
    </source>
</evidence>
<dbReference type="PANTHER" id="PTHR48075">
    <property type="entry name" value="3-HYDROXYACYL-COA DEHYDROGENASE FAMILY PROTEIN"/>
    <property type="match status" value="1"/>
</dbReference>
<feature type="domain" description="3-hydroxyacyl-CoA dehydrogenase NAD binding" evidence="6">
    <location>
        <begin position="7"/>
        <end position="187"/>
    </location>
</feature>
<comment type="similarity">
    <text evidence="2">Belongs to the 3-hydroxyacyl-CoA dehydrogenase family.</text>
</comment>
<reference evidence="7 8" key="1">
    <citation type="submission" date="2018-04" db="EMBL/GenBank/DDBJ databases">
        <title>Camelliibacillus theae gen. nov., sp. nov., isolated from Pu'er tea.</title>
        <authorList>
            <person name="Niu L."/>
        </authorList>
    </citation>
    <scope>NUCLEOTIDE SEQUENCE [LARGE SCALE GENOMIC DNA]</scope>
    <source>
        <strain evidence="7 8">T8</strain>
    </source>
</reference>
<dbReference type="InterPro" id="IPR006176">
    <property type="entry name" value="3-OHacyl-CoA_DH_NAD-bd"/>
</dbReference>
<dbReference type="Proteomes" id="UP000245998">
    <property type="component" value="Unassembled WGS sequence"/>
</dbReference>
<name>A0A2U1K211_9BACI</name>
<comment type="caution">
    <text evidence="7">The sequence shown here is derived from an EMBL/GenBank/DDBJ whole genome shotgun (WGS) entry which is preliminary data.</text>
</comment>
<dbReference type="Pfam" id="PF00725">
    <property type="entry name" value="3HCDH"/>
    <property type="match status" value="2"/>
</dbReference>
<dbReference type="InterPro" id="IPR013328">
    <property type="entry name" value="6PGD_dom2"/>
</dbReference>
<dbReference type="PANTHER" id="PTHR48075:SF5">
    <property type="entry name" value="3-HYDROXYBUTYRYL-COA DEHYDROGENASE"/>
    <property type="match status" value="1"/>
</dbReference>
<dbReference type="UniPathway" id="UPA00863"/>
<sequence>MKKEISNVAVIGAGDMGHGIAQAAILGGLTVYLYDVNKESIDRGVNRINQSLEKLRKKEKISEEELNEARSNLHPTLDFKEALSSASFVFEAVPEILDLKQKLFKQMGEVAPKTAILASNTSNMSITKIAEHVQNKDRVVGVHFFNPVILMELVEVIRGSETSDETIQTAYDLCLKMNKTPVRVEKDSPGFIVNRVNAPVSVFIEAIADAGIAEPEEIDALIKSHGKPMGHFELMDYVGLDIVYDSCQYNKEVLHPNYAPSRLLTEKVDKGDLGKKTGKGFYDWSNGRPSIDLNKKTDKIELNDILFVKLNEAAKLVEEGVATPKDIDLAMVLGTGDTVGPIESSRGFALSFITKRLESLSEELNKTVLKPAGILYKKPESIFY</sequence>
<evidence type="ECO:0000256" key="2">
    <source>
        <dbReference type="ARBA" id="ARBA00009463"/>
    </source>
</evidence>
<feature type="domain" description="3-hydroxyacyl-CoA dehydrogenase C-terminal" evidence="5">
    <location>
        <begin position="190"/>
        <end position="284"/>
    </location>
</feature>
<dbReference type="EMBL" id="QCZG01000017">
    <property type="protein sequence ID" value="PWA11199.1"/>
    <property type="molecule type" value="Genomic_DNA"/>
</dbReference>
<dbReference type="AlphaFoldDB" id="A0A2U1K211"/>
<gene>
    <name evidence="7" type="ORF">DCC39_09505</name>
</gene>
<dbReference type="Gene3D" id="1.10.1040.10">
    <property type="entry name" value="N-(1-d-carboxylethyl)-l-norvaline Dehydrogenase, domain 2"/>
    <property type="match status" value="2"/>
</dbReference>
<comment type="pathway">
    <text evidence="1">Lipid metabolism; butanoate metabolism.</text>
</comment>
<dbReference type="RefSeq" id="WP_116554661.1">
    <property type="nucleotide sequence ID" value="NZ_QCZG01000017.1"/>
</dbReference>
<evidence type="ECO:0000313" key="8">
    <source>
        <dbReference type="Proteomes" id="UP000245998"/>
    </source>
</evidence>
<dbReference type="GO" id="GO:0019605">
    <property type="term" value="P:butyrate metabolic process"/>
    <property type="evidence" value="ECO:0007669"/>
    <property type="project" value="UniProtKB-UniPathway"/>
</dbReference>
<dbReference type="InterPro" id="IPR006108">
    <property type="entry name" value="3HC_DH_C"/>
</dbReference>
<feature type="domain" description="3-hydroxyacyl-CoA dehydrogenase C-terminal" evidence="5">
    <location>
        <begin position="303"/>
        <end position="374"/>
    </location>
</feature>
<dbReference type="GO" id="GO:0016616">
    <property type="term" value="F:oxidoreductase activity, acting on the CH-OH group of donors, NAD or NADP as acceptor"/>
    <property type="evidence" value="ECO:0007669"/>
    <property type="project" value="InterPro"/>
</dbReference>
<protein>
    <submittedName>
        <fullName evidence="7">3-hydroxybutyryl-CoA dehydrogenase</fullName>
    </submittedName>
</protein>
<keyword evidence="8" id="KW-1185">Reference proteome</keyword>
<keyword evidence="3" id="KW-0560">Oxidoreductase</keyword>
<feature type="coiled-coil region" evidence="4">
    <location>
        <begin position="45"/>
        <end position="72"/>
    </location>
</feature>
<dbReference type="InterPro" id="IPR006180">
    <property type="entry name" value="3-OHacyl-CoA_DH_CS"/>
</dbReference>
<dbReference type="OrthoDB" id="9771883at2"/>
<evidence type="ECO:0000256" key="3">
    <source>
        <dbReference type="ARBA" id="ARBA00023002"/>
    </source>
</evidence>
<dbReference type="SUPFAM" id="SSF48179">
    <property type="entry name" value="6-phosphogluconate dehydrogenase C-terminal domain-like"/>
    <property type="match status" value="2"/>
</dbReference>
<dbReference type="SUPFAM" id="SSF51735">
    <property type="entry name" value="NAD(P)-binding Rossmann-fold domains"/>
    <property type="match status" value="1"/>
</dbReference>
<evidence type="ECO:0000259" key="5">
    <source>
        <dbReference type="Pfam" id="PF00725"/>
    </source>
</evidence>